<dbReference type="OrthoDB" id="3022382at2759"/>
<dbReference type="InterPro" id="IPR012337">
    <property type="entry name" value="RNaseH-like_sf"/>
</dbReference>
<gene>
    <name evidence="1" type="ORF">K435DRAFT_875629</name>
</gene>
<organism evidence="1 2">
    <name type="scientific">Dendrothele bispora (strain CBS 962.96)</name>
    <dbReference type="NCBI Taxonomy" id="1314807"/>
    <lineage>
        <taxon>Eukaryota</taxon>
        <taxon>Fungi</taxon>
        <taxon>Dikarya</taxon>
        <taxon>Basidiomycota</taxon>
        <taxon>Agaricomycotina</taxon>
        <taxon>Agaricomycetes</taxon>
        <taxon>Agaricomycetidae</taxon>
        <taxon>Agaricales</taxon>
        <taxon>Agaricales incertae sedis</taxon>
        <taxon>Dendrothele</taxon>
    </lineage>
</organism>
<dbReference type="SUPFAM" id="SSF53098">
    <property type="entry name" value="Ribonuclease H-like"/>
    <property type="match status" value="1"/>
</dbReference>
<evidence type="ECO:0000313" key="2">
    <source>
        <dbReference type="Proteomes" id="UP000297245"/>
    </source>
</evidence>
<sequence length="283" mass="32172">MNLQPDNEDSIEQRKVKEKEVTNAVYLYLSTTGPFTDFESERENFESTMGKDPIAVWNALAASPEIRELALFAVKLFKIVVNSAGCERVFSDTKYRQSSRRNRVGITKLQKLHKVGADIRMVNQSAGLVKIRGKRSVHKPQDVGDLLNVPRYSDLLDDIDHEDESERGRLLVTNPEGWRTEMARWIGEARQAEIDEANEEVMVDENLDYSWSSHRIQSVFNPLPRVSKPASLTLATLFSGLPKRQRVARAGIDEEAALMEALADAEEDEIHHQDFKLKIRVIP</sequence>
<dbReference type="Proteomes" id="UP000297245">
    <property type="component" value="Unassembled WGS sequence"/>
</dbReference>
<name>A0A4S8KV03_DENBC</name>
<evidence type="ECO:0008006" key="3">
    <source>
        <dbReference type="Google" id="ProtNLM"/>
    </source>
</evidence>
<evidence type="ECO:0000313" key="1">
    <source>
        <dbReference type="EMBL" id="THU79298.1"/>
    </source>
</evidence>
<dbReference type="AlphaFoldDB" id="A0A4S8KV03"/>
<proteinExistence type="predicted"/>
<keyword evidence="2" id="KW-1185">Reference proteome</keyword>
<dbReference type="EMBL" id="ML180045">
    <property type="protein sequence ID" value="THU79298.1"/>
    <property type="molecule type" value="Genomic_DNA"/>
</dbReference>
<accession>A0A4S8KV03</accession>
<reference evidence="1 2" key="1">
    <citation type="journal article" date="2019" name="Nat. Ecol. Evol.">
        <title>Megaphylogeny resolves global patterns of mushroom evolution.</title>
        <authorList>
            <person name="Varga T."/>
            <person name="Krizsan K."/>
            <person name="Foldi C."/>
            <person name="Dima B."/>
            <person name="Sanchez-Garcia M."/>
            <person name="Sanchez-Ramirez S."/>
            <person name="Szollosi G.J."/>
            <person name="Szarkandi J.G."/>
            <person name="Papp V."/>
            <person name="Albert L."/>
            <person name="Andreopoulos W."/>
            <person name="Angelini C."/>
            <person name="Antonin V."/>
            <person name="Barry K.W."/>
            <person name="Bougher N.L."/>
            <person name="Buchanan P."/>
            <person name="Buyck B."/>
            <person name="Bense V."/>
            <person name="Catcheside P."/>
            <person name="Chovatia M."/>
            <person name="Cooper J."/>
            <person name="Damon W."/>
            <person name="Desjardin D."/>
            <person name="Finy P."/>
            <person name="Geml J."/>
            <person name="Haridas S."/>
            <person name="Hughes K."/>
            <person name="Justo A."/>
            <person name="Karasinski D."/>
            <person name="Kautmanova I."/>
            <person name="Kiss B."/>
            <person name="Kocsube S."/>
            <person name="Kotiranta H."/>
            <person name="LaButti K.M."/>
            <person name="Lechner B.E."/>
            <person name="Liimatainen K."/>
            <person name="Lipzen A."/>
            <person name="Lukacs Z."/>
            <person name="Mihaltcheva S."/>
            <person name="Morgado L.N."/>
            <person name="Niskanen T."/>
            <person name="Noordeloos M.E."/>
            <person name="Ohm R.A."/>
            <person name="Ortiz-Santana B."/>
            <person name="Ovrebo C."/>
            <person name="Racz N."/>
            <person name="Riley R."/>
            <person name="Savchenko A."/>
            <person name="Shiryaev A."/>
            <person name="Soop K."/>
            <person name="Spirin V."/>
            <person name="Szebenyi C."/>
            <person name="Tomsovsky M."/>
            <person name="Tulloss R.E."/>
            <person name="Uehling J."/>
            <person name="Grigoriev I.V."/>
            <person name="Vagvolgyi C."/>
            <person name="Papp T."/>
            <person name="Martin F.M."/>
            <person name="Miettinen O."/>
            <person name="Hibbett D.S."/>
            <person name="Nagy L.G."/>
        </authorList>
    </citation>
    <scope>NUCLEOTIDE SEQUENCE [LARGE SCALE GENOMIC DNA]</scope>
    <source>
        <strain evidence="1 2">CBS 962.96</strain>
    </source>
</reference>
<protein>
    <recommendedName>
        <fullName evidence="3">HAT C-terminal dimerisation domain-containing protein</fullName>
    </recommendedName>
</protein>